<dbReference type="RefSeq" id="WP_153248915.1">
    <property type="nucleotide sequence ID" value="NZ_CP044205.1"/>
</dbReference>
<feature type="domain" description="Ribosome maturation factor RimP C-terminal" evidence="5">
    <location>
        <begin position="83"/>
        <end position="150"/>
    </location>
</feature>
<dbReference type="Pfam" id="PF02576">
    <property type="entry name" value="RimP_N"/>
    <property type="match status" value="1"/>
</dbReference>
<evidence type="ECO:0000256" key="1">
    <source>
        <dbReference type="ARBA" id="ARBA00022490"/>
    </source>
</evidence>
<comment type="subcellular location">
    <subcellularLocation>
        <location evidence="3">Cytoplasm</location>
    </subcellularLocation>
</comment>
<dbReference type="GO" id="GO:0006412">
    <property type="term" value="P:translation"/>
    <property type="evidence" value="ECO:0007669"/>
    <property type="project" value="TreeGrafter"/>
</dbReference>
<evidence type="ECO:0000256" key="3">
    <source>
        <dbReference type="HAMAP-Rule" id="MF_01077"/>
    </source>
</evidence>
<dbReference type="PANTHER" id="PTHR33867">
    <property type="entry name" value="RIBOSOME MATURATION FACTOR RIMP"/>
    <property type="match status" value="1"/>
</dbReference>
<dbReference type="CDD" id="cd01734">
    <property type="entry name" value="YlxS_C"/>
    <property type="match status" value="1"/>
</dbReference>
<keyword evidence="1 3" id="KW-0963">Cytoplasm</keyword>
<dbReference type="InterPro" id="IPR028998">
    <property type="entry name" value="RimP_C"/>
</dbReference>
<dbReference type="InterPro" id="IPR003728">
    <property type="entry name" value="Ribosome_maturation_RimP"/>
</dbReference>
<evidence type="ECO:0000313" key="6">
    <source>
        <dbReference type="EMBL" id="QFY42926.1"/>
    </source>
</evidence>
<dbReference type="SUPFAM" id="SSF74942">
    <property type="entry name" value="YhbC-like, C-terminal domain"/>
    <property type="match status" value="1"/>
</dbReference>
<keyword evidence="7" id="KW-1185">Reference proteome</keyword>
<comment type="function">
    <text evidence="3">Required for maturation of 30S ribosomal subunits.</text>
</comment>
<dbReference type="HAMAP" id="MF_01077">
    <property type="entry name" value="RimP"/>
    <property type="match status" value="1"/>
</dbReference>
<dbReference type="AlphaFoldDB" id="A0A5Q0BMH0"/>
<reference evidence="6 7" key="1">
    <citation type="submission" date="2019-09" db="EMBL/GenBank/DDBJ databases">
        <title>Ecophysiology of the spiral-shaped methanotroph Methylospira mobilis as revealed by the complete genome sequence.</title>
        <authorList>
            <person name="Oshkin I.Y."/>
            <person name="Dedysh S.N."/>
            <person name="Miroshnikov K."/>
            <person name="Danilova O.V."/>
            <person name="Hakobyan A."/>
            <person name="Liesack W."/>
        </authorList>
    </citation>
    <scope>NUCLEOTIDE SEQUENCE [LARGE SCALE GENOMIC DNA]</scope>
    <source>
        <strain evidence="6 7">Shm1</strain>
    </source>
</reference>
<dbReference type="GO" id="GO:0005829">
    <property type="term" value="C:cytosol"/>
    <property type="evidence" value="ECO:0007669"/>
    <property type="project" value="TreeGrafter"/>
</dbReference>
<protein>
    <recommendedName>
        <fullName evidence="3">Ribosome maturation factor RimP</fullName>
    </recommendedName>
</protein>
<dbReference type="SUPFAM" id="SSF75420">
    <property type="entry name" value="YhbC-like, N-terminal domain"/>
    <property type="match status" value="1"/>
</dbReference>
<evidence type="ECO:0000259" key="4">
    <source>
        <dbReference type="Pfam" id="PF02576"/>
    </source>
</evidence>
<dbReference type="InterPro" id="IPR028989">
    <property type="entry name" value="RimP_N"/>
</dbReference>
<dbReference type="OrthoDB" id="9805006at2"/>
<dbReference type="PANTHER" id="PTHR33867:SF1">
    <property type="entry name" value="RIBOSOME MATURATION FACTOR RIMP"/>
    <property type="match status" value="1"/>
</dbReference>
<dbReference type="FunFam" id="3.30.300.70:FF:000001">
    <property type="entry name" value="Ribosome maturation factor RimP"/>
    <property type="match status" value="1"/>
</dbReference>
<dbReference type="EMBL" id="CP044205">
    <property type="protein sequence ID" value="QFY42926.1"/>
    <property type="molecule type" value="Genomic_DNA"/>
</dbReference>
<dbReference type="Gene3D" id="3.30.300.70">
    <property type="entry name" value="RimP-like superfamily, N-terminal"/>
    <property type="match status" value="1"/>
</dbReference>
<dbReference type="InterPro" id="IPR035956">
    <property type="entry name" value="RimP_N_sf"/>
</dbReference>
<keyword evidence="2 3" id="KW-0690">Ribosome biogenesis</keyword>
<dbReference type="FunCoup" id="A0A5Q0BMH0">
    <property type="interactions" value="365"/>
</dbReference>
<dbReference type="InterPro" id="IPR036847">
    <property type="entry name" value="RimP_C_sf"/>
</dbReference>
<evidence type="ECO:0000256" key="2">
    <source>
        <dbReference type="ARBA" id="ARBA00022517"/>
    </source>
</evidence>
<organism evidence="6 7">
    <name type="scientific">Candidatus Methylospira mobilis</name>
    <dbReference type="NCBI Taxonomy" id="1808979"/>
    <lineage>
        <taxon>Bacteria</taxon>
        <taxon>Pseudomonadati</taxon>
        <taxon>Pseudomonadota</taxon>
        <taxon>Gammaproteobacteria</taxon>
        <taxon>Methylococcales</taxon>
        <taxon>Methylococcaceae</taxon>
        <taxon>Candidatus Methylospira</taxon>
    </lineage>
</organism>
<feature type="domain" description="Ribosome maturation factor RimP N-terminal" evidence="4">
    <location>
        <begin position="10"/>
        <end position="80"/>
    </location>
</feature>
<proteinExistence type="inferred from homology"/>
<dbReference type="GO" id="GO:0000028">
    <property type="term" value="P:ribosomal small subunit assembly"/>
    <property type="evidence" value="ECO:0007669"/>
    <property type="project" value="TreeGrafter"/>
</dbReference>
<accession>A0A5Q0BMH0</accession>
<gene>
    <name evidence="3 6" type="primary">rimP</name>
    <name evidence="6" type="ORF">F6R98_10145</name>
</gene>
<evidence type="ECO:0000259" key="5">
    <source>
        <dbReference type="Pfam" id="PF17384"/>
    </source>
</evidence>
<dbReference type="Pfam" id="PF17384">
    <property type="entry name" value="DUF150_C"/>
    <property type="match status" value="1"/>
</dbReference>
<comment type="similarity">
    <text evidence="3">Belongs to the RimP family.</text>
</comment>
<name>A0A5Q0BMH0_9GAMM</name>
<dbReference type="NCBIfam" id="NF000927">
    <property type="entry name" value="PRK00092.1-1"/>
    <property type="match status" value="1"/>
</dbReference>
<evidence type="ECO:0000313" key="7">
    <source>
        <dbReference type="Proteomes" id="UP000325755"/>
    </source>
</evidence>
<dbReference type="KEGG" id="mmob:F6R98_10145"/>
<dbReference type="InParanoid" id="A0A5Q0BMH0"/>
<dbReference type="Proteomes" id="UP000325755">
    <property type="component" value="Chromosome"/>
</dbReference>
<sequence length="156" mass="17637">MRIPERLRHMIEPVVDGLGYELVSIEFDSGQRILRVYIDKEEGILVDDCSRVSHQLSGVLDVEDPIPGNYHLEVSSPGMDRPLSKPEHFARFQGCLVRLQMLRAVDGRPRRLKARIVGVSGGAEVTLQDGEDLFSIPFDLIEKARLVPEFEKISKE</sequence>